<dbReference type="Gene3D" id="3.40.630.30">
    <property type="match status" value="1"/>
</dbReference>
<dbReference type="Proteomes" id="UP000620262">
    <property type="component" value="Unassembled WGS sequence"/>
</dbReference>
<evidence type="ECO:0000313" key="8">
    <source>
        <dbReference type="Proteomes" id="UP000620262"/>
    </source>
</evidence>
<dbReference type="GO" id="GO:0016746">
    <property type="term" value="F:acyltransferase activity"/>
    <property type="evidence" value="ECO:0007669"/>
    <property type="project" value="UniProtKB-KW"/>
</dbReference>
<proteinExistence type="inferred from homology"/>
<accession>A0ABR9IZW6</accession>
<keyword evidence="7" id="KW-0012">Acyltransferase</keyword>
<organism evidence="7 8">
    <name type="scientific">Rhizobium viscosum</name>
    <name type="common">Arthrobacter viscosus</name>
    <dbReference type="NCBI Taxonomy" id="1673"/>
    <lineage>
        <taxon>Bacteria</taxon>
        <taxon>Pseudomonadati</taxon>
        <taxon>Pseudomonadota</taxon>
        <taxon>Alphaproteobacteria</taxon>
        <taxon>Hyphomicrobiales</taxon>
        <taxon>Rhizobiaceae</taxon>
        <taxon>Rhizobium/Agrobacterium group</taxon>
        <taxon>Rhizobium</taxon>
    </lineage>
</organism>
<evidence type="ECO:0000256" key="4">
    <source>
        <dbReference type="ARBA" id="ARBA00022929"/>
    </source>
</evidence>
<evidence type="ECO:0000256" key="5">
    <source>
        <dbReference type="PROSITE-ProRule" id="PRU00533"/>
    </source>
</evidence>
<comment type="caution">
    <text evidence="7">The sequence shown here is derived from an EMBL/GenBank/DDBJ whole genome shotgun (WGS) entry which is preliminary data.</text>
</comment>
<dbReference type="EC" id="2.3.1.184" evidence="6"/>
<dbReference type="PANTHER" id="PTHR39322:SF1">
    <property type="entry name" value="ISOVALERYL-HOMOSERINE LACTONE SYNTHASE"/>
    <property type="match status" value="1"/>
</dbReference>
<keyword evidence="1 5" id="KW-0673">Quorum sensing</keyword>
<keyword evidence="4 5" id="KW-0071">Autoinducer synthesis</keyword>
<comment type="catalytic activity">
    <reaction evidence="6">
        <text>a fatty acyl-[ACP] + S-adenosyl-L-methionine = an N-acyl-L-homoserine lactone + S-methyl-5'-thioadenosine + holo-[ACP] + H(+)</text>
        <dbReference type="Rhea" id="RHEA:10096"/>
        <dbReference type="Rhea" id="RHEA-COMP:9685"/>
        <dbReference type="Rhea" id="RHEA-COMP:14125"/>
        <dbReference type="ChEBI" id="CHEBI:15378"/>
        <dbReference type="ChEBI" id="CHEBI:17509"/>
        <dbReference type="ChEBI" id="CHEBI:55474"/>
        <dbReference type="ChEBI" id="CHEBI:59789"/>
        <dbReference type="ChEBI" id="CHEBI:64479"/>
        <dbReference type="ChEBI" id="CHEBI:138651"/>
        <dbReference type="EC" id="2.3.1.184"/>
    </reaction>
</comment>
<dbReference type="Pfam" id="PF00765">
    <property type="entry name" value="Autoind_synth"/>
    <property type="match status" value="1"/>
</dbReference>
<gene>
    <name evidence="7" type="ORF">H4W29_005984</name>
</gene>
<protein>
    <recommendedName>
        <fullName evidence="6">Acyl-homoserine-lactone synthase</fullName>
        <ecNumber evidence="6">2.3.1.184</ecNumber>
    </recommendedName>
    <alternativeName>
        <fullName evidence="6">Autoinducer synthesis protein</fullName>
    </alternativeName>
</protein>
<dbReference type="SUPFAM" id="SSF55729">
    <property type="entry name" value="Acyl-CoA N-acyltransferases (Nat)"/>
    <property type="match status" value="1"/>
</dbReference>
<dbReference type="PANTHER" id="PTHR39322">
    <property type="entry name" value="ACYL-HOMOSERINE-LACTONE SYNTHASE"/>
    <property type="match status" value="1"/>
</dbReference>
<evidence type="ECO:0000313" key="7">
    <source>
        <dbReference type="EMBL" id="MBE1508739.1"/>
    </source>
</evidence>
<keyword evidence="3 6" id="KW-0949">S-adenosyl-L-methionine</keyword>
<evidence type="ECO:0000256" key="6">
    <source>
        <dbReference type="RuleBase" id="RU361135"/>
    </source>
</evidence>
<keyword evidence="2 6" id="KW-0808">Transferase</keyword>
<name>A0ABR9IZW6_RHIVS</name>
<keyword evidence="8" id="KW-1185">Reference proteome</keyword>
<sequence>MLQIIHEYDDPALMDRVWLFRHTRFVEQLGWQAVRRADRRERDQFDGPSAIHLILEHEKRIVAYSRLLPTSFPYLAAEFCPHLMATLPAERYPFEWTRCATARNAPTINGIGTSDLLMTGVLECLLALGARGVVFLTYPRVLAMMRRRGYQFDLIETVAEENSVPIQLVAASVSRDLLRLHRDKYRISQSLLCWRGSLAGDRKSSPAAA</sequence>
<dbReference type="EMBL" id="JADBEC010000002">
    <property type="protein sequence ID" value="MBE1508739.1"/>
    <property type="molecule type" value="Genomic_DNA"/>
</dbReference>
<dbReference type="InterPro" id="IPR016181">
    <property type="entry name" value="Acyl_CoA_acyltransferase"/>
</dbReference>
<dbReference type="PROSITE" id="PS51187">
    <property type="entry name" value="AUTOINDUCER_SYNTH_2"/>
    <property type="match status" value="1"/>
</dbReference>
<dbReference type="PRINTS" id="PR01549">
    <property type="entry name" value="AUTOINDCRSYN"/>
</dbReference>
<evidence type="ECO:0000256" key="2">
    <source>
        <dbReference type="ARBA" id="ARBA00022679"/>
    </source>
</evidence>
<reference evidence="7 8" key="1">
    <citation type="submission" date="2020-10" db="EMBL/GenBank/DDBJ databases">
        <title>Sequencing the genomes of 1000 actinobacteria strains.</title>
        <authorList>
            <person name="Klenk H.-P."/>
        </authorList>
    </citation>
    <scope>NUCLEOTIDE SEQUENCE [LARGE SCALE GENOMIC DNA]</scope>
    <source>
        <strain evidence="7 8">DSM 7307</strain>
    </source>
</reference>
<dbReference type="RefSeq" id="WP_192732282.1">
    <property type="nucleotide sequence ID" value="NZ_BAAAVL010000011.1"/>
</dbReference>
<evidence type="ECO:0000256" key="3">
    <source>
        <dbReference type="ARBA" id="ARBA00022691"/>
    </source>
</evidence>
<comment type="similarity">
    <text evidence="5 6">Belongs to the autoinducer synthase family.</text>
</comment>
<dbReference type="InterPro" id="IPR001690">
    <property type="entry name" value="Autoind_synthase"/>
</dbReference>
<evidence type="ECO:0000256" key="1">
    <source>
        <dbReference type="ARBA" id="ARBA00022654"/>
    </source>
</evidence>